<evidence type="ECO:0000259" key="2">
    <source>
        <dbReference type="Pfam" id="PF03184"/>
    </source>
</evidence>
<dbReference type="InterPro" id="IPR004875">
    <property type="entry name" value="DDE_SF_endonuclease_dom"/>
</dbReference>
<dbReference type="AlphaFoldDB" id="A0A5N4B2B3"/>
<dbReference type="PANTHER" id="PTHR19303">
    <property type="entry name" value="TRANSPOSON"/>
    <property type="match status" value="1"/>
</dbReference>
<feature type="compositionally biased region" description="Polar residues" evidence="1">
    <location>
        <begin position="290"/>
        <end position="305"/>
    </location>
</feature>
<dbReference type="PANTHER" id="PTHR19303:SF71">
    <property type="entry name" value="ZINC FINGER PHD-TYPE DOMAIN-CONTAINING PROTEIN"/>
    <property type="match status" value="1"/>
</dbReference>
<dbReference type="EMBL" id="VVIM01000001">
    <property type="protein sequence ID" value="KAB0803737.1"/>
    <property type="molecule type" value="Genomic_DNA"/>
</dbReference>
<reference evidence="3 4" key="1">
    <citation type="journal article" date="2018" name="Elife">
        <title>Firefly genomes illuminate parallel origins of bioluminescence in beetles.</title>
        <authorList>
            <person name="Fallon T.R."/>
            <person name="Lower S.E."/>
            <person name="Chang C.H."/>
            <person name="Bessho-Uehara M."/>
            <person name="Martin G.J."/>
            <person name="Bewick A.J."/>
            <person name="Behringer M."/>
            <person name="Debat H.J."/>
            <person name="Wong I."/>
            <person name="Day J.C."/>
            <person name="Suvorov A."/>
            <person name="Silva C.J."/>
            <person name="Stanger-Hall K.F."/>
            <person name="Hall D.W."/>
            <person name="Schmitz R.J."/>
            <person name="Nelson D.R."/>
            <person name="Lewis S.M."/>
            <person name="Shigenobu S."/>
            <person name="Bybee S.M."/>
            <person name="Larracuente A.M."/>
            <person name="Oba Y."/>
            <person name="Weng J.K."/>
        </authorList>
    </citation>
    <scope>NUCLEOTIDE SEQUENCE [LARGE SCALE GENOMIC DNA]</scope>
    <source>
        <strain evidence="3">1611_PpyrPB1</strain>
        <tissue evidence="3">Whole body</tissue>
    </source>
</reference>
<dbReference type="SUPFAM" id="SSF57903">
    <property type="entry name" value="FYVE/PHD zinc finger"/>
    <property type="match status" value="1"/>
</dbReference>
<evidence type="ECO:0000256" key="1">
    <source>
        <dbReference type="SAM" id="MobiDB-lite"/>
    </source>
</evidence>
<gene>
    <name evidence="3" type="ORF">PPYR_00707</name>
</gene>
<comment type="caution">
    <text evidence="3">The sequence shown here is derived from an EMBL/GenBank/DDBJ whole genome shotgun (WGS) entry which is preliminary data.</text>
</comment>
<feature type="compositionally biased region" description="Polar residues" evidence="1">
    <location>
        <begin position="255"/>
        <end position="265"/>
    </location>
</feature>
<feature type="region of interest" description="Disordered" evidence="1">
    <location>
        <begin position="194"/>
        <end position="214"/>
    </location>
</feature>
<dbReference type="InParanoid" id="A0A5N4B2B3"/>
<dbReference type="GO" id="GO:0005634">
    <property type="term" value="C:nucleus"/>
    <property type="evidence" value="ECO:0007669"/>
    <property type="project" value="TreeGrafter"/>
</dbReference>
<feature type="region of interest" description="Disordered" evidence="1">
    <location>
        <begin position="247"/>
        <end position="268"/>
    </location>
</feature>
<accession>A0A5N4B2B3</accession>
<protein>
    <recommendedName>
        <fullName evidence="2">DDE-1 domain-containing protein</fullName>
    </recommendedName>
</protein>
<feature type="compositionally biased region" description="Polar residues" evidence="1">
    <location>
        <begin position="194"/>
        <end position="204"/>
    </location>
</feature>
<feature type="domain" description="DDE-1" evidence="2">
    <location>
        <begin position="39"/>
        <end position="133"/>
    </location>
</feature>
<proteinExistence type="predicted"/>
<dbReference type="InterPro" id="IPR011011">
    <property type="entry name" value="Znf_FYVE_PHD"/>
</dbReference>
<dbReference type="GO" id="GO:0003677">
    <property type="term" value="F:DNA binding"/>
    <property type="evidence" value="ECO:0007669"/>
    <property type="project" value="TreeGrafter"/>
</dbReference>
<evidence type="ECO:0000313" key="4">
    <source>
        <dbReference type="Proteomes" id="UP000327044"/>
    </source>
</evidence>
<sequence length="366" mass="41140">MLMKVGFLLCKRSVKKFLPEKENINLEWEHHLVVCMVVISDTGYINSDLFVVWLQGFIDVVKPSIDSKVVLVLDGHTTHSKNLKAVQLARQHGVIMLQLPGHTTHRLQPLDVAVFKPLEGYYNQAVEKWMREHAGLGVTQFQVAQILGEAYPRAATIANAINGFRKCGIWPVDRNVFRDVDFAPSLALQEVSTSNGVEVNNTSHQDSDTSDNDGDIPLSEVVKQMQSPRVHISFENIIPMPNVKEVRNNRKSKGPQKSQTLTSTPYKDELEARASVSGQDKRCSVRRRIGSTSPKPNTSGMSAKQSSKRTKMVDAVIEINAEEWYCQMCDECRVENMIQCIKCQKWSHESCVAFVSPDHTCDICKS</sequence>
<feature type="region of interest" description="Disordered" evidence="1">
    <location>
        <begin position="281"/>
        <end position="309"/>
    </location>
</feature>
<evidence type="ECO:0000313" key="3">
    <source>
        <dbReference type="EMBL" id="KAB0803737.1"/>
    </source>
</evidence>
<dbReference type="Proteomes" id="UP000327044">
    <property type="component" value="Unassembled WGS sequence"/>
</dbReference>
<organism evidence="3 4">
    <name type="scientific">Photinus pyralis</name>
    <name type="common">Common eastern firefly</name>
    <name type="synonym">Lampyris pyralis</name>
    <dbReference type="NCBI Taxonomy" id="7054"/>
    <lineage>
        <taxon>Eukaryota</taxon>
        <taxon>Metazoa</taxon>
        <taxon>Ecdysozoa</taxon>
        <taxon>Arthropoda</taxon>
        <taxon>Hexapoda</taxon>
        <taxon>Insecta</taxon>
        <taxon>Pterygota</taxon>
        <taxon>Neoptera</taxon>
        <taxon>Endopterygota</taxon>
        <taxon>Coleoptera</taxon>
        <taxon>Polyphaga</taxon>
        <taxon>Elateriformia</taxon>
        <taxon>Elateroidea</taxon>
        <taxon>Lampyridae</taxon>
        <taxon>Lampyrinae</taxon>
        <taxon>Photinus</taxon>
    </lineage>
</organism>
<dbReference type="Pfam" id="PF03184">
    <property type="entry name" value="DDE_1"/>
    <property type="match status" value="1"/>
</dbReference>
<keyword evidence="4" id="KW-1185">Reference proteome</keyword>
<dbReference type="InterPro" id="IPR050863">
    <property type="entry name" value="CenT-Element_Derived"/>
</dbReference>
<name>A0A5N4B2B3_PHOPY</name>